<dbReference type="AlphaFoldDB" id="A0AA86V6Y1"/>
<organism evidence="3">
    <name type="scientific">Hexamita inflata</name>
    <dbReference type="NCBI Taxonomy" id="28002"/>
    <lineage>
        <taxon>Eukaryota</taxon>
        <taxon>Metamonada</taxon>
        <taxon>Diplomonadida</taxon>
        <taxon>Hexamitidae</taxon>
        <taxon>Hexamitinae</taxon>
        <taxon>Hexamita</taxon>
    </lineage>
</organism>
<dbReference type="PANTHER" id="PTHR46652">
    <property type="entry name" value="LEUCINE-RICH REPEAT AND IQ DOMAIN-CONTAINING PROTEIN 1-RELATED"/>
    <property type="match status" value="1"/>
</dbReference>
<reference evidence="4 5" key="2">
    <citation type="submission" date="2024-07" db="EMBL/GenBank/DDBJ databases">
        <authorList>
            <person name="Akdeniz Z."/>
        </authorList>
    </citation>
    <scope>NUCLEOTIDE SEQUENCE [LARGE SCALE GENOMIC DNA]</scope>
</reference>
<evidence type="ECO:0000313" key="4">
    <source>
        <dbReference type="EMBL" id="CAL5984343.1"/>
    </source>
</evidence>
<sequence>MMHNILTTNQEQSDYDRIIFKYANQISQKSLKIMNDKYLTNINFVKFLNVHKLELENCKNLIPKLHSSTITELSILQFNIQNIQDFELENLEVLTLISKQFINEQSLINDIVKFKKLNELNIRGYQFDTKPLSNMKSITYLTLDTCQLQNTQDLMLKSLLELYLDFNTGIDITSLQHLNQLTNLSLNYCDLANLDSIRSLINLNQLDISGNENIDITSIQYLTKLQTLSLASCGLIAIDALQPVNLVDLNIQQNHIVYIQPIIELKLLSMLNARYNTIIDISDIQPHRNFNKFKINAQQQPQKEIIITANILRSINKPIRQIRQIYNQYNLMNITFRQKIAQCISNCQEYQLKLFSQVSLLFQRQTAFESDQ</sequence>
<dbReference type="InterPro" id="IPR001611">
    <property type="entry name" value="Leu-rich_rpt"/>
</dbReference>
<name>A0AA86V6Y1_9EUKA</name>
<dbReference type="EMBL" id="CAXDID020000017">
    <property type="protein sequence ID" value="CAL5984343.1"/>
    <property type="molecule type" value="Genomic_DNA"/>
</dbReference>
<reference evidence="3" key="1">
    <citation type="submission" date="2023-06" db="EMBL/GenBank/DDBJ databases">
        <authorList>
            <person name="Kurt Z."/>
        </authorList>
    </citation>
    <scope>NUCLEOTIDE SEQUENCE</scope>
</reference>
<protein>
    <submittedName>
        <fullName evidence="3">Tandem-95 repeat protein</fullName>
    </submittedName>
    <submittedName>
        <fullName evidence="4">Tandem-95_repeat protein</fullName>
    </submittedName>
</protein>
<evidence type="ECO:0000256" key="1">
    <source>
        <dbReference type="ARBA" id="ARBA00022614"/>
    </source>
</evidence>
<evidence type="ECO:0000313" key="5">
    <source>
        <dbReference type="Proteomes" id="UP001642409"/>
    </source>
</evidence>
<keyword evidence="1" id="KW-0433">Leucine-rich repeat</keyword>
<dbReference type="PANTHER" id="PTHR46652:SF3">
    <property type="entry name" value="LEUCINE-RICH REPEAT-CONTAINING PROTEIN 9"/>
    <property type="match status" value="1"/>
</dbReference>
<comment type="caution">
    <text evidence="3">The sequence shown here is derived from an EMBL/GenBank/DDBJ whole genome shotgun (WGS) entry which is preliminary data.</text>
</comment>
<accession>A0AA86V6Y1</accession>
<dbReference type="PROSITE" id="PS51450">
    <property type="entry name" value="LRR"/>
    <property type="match status" value="1"/>
</dbReference>
<proteinExistence type="predicted"/>
<dbReference type="EMBL" id="CATOUU010001186">
    <property type="protein sequence ID" value="CAI9978642.1"/>
    <property type="molecule type" value="Genomic_DNA"/>
</dbReference>
<evidence type="ECO:0000256" key="2">
    <source>
        <dbReference type="ARBA" id="ARBA00022737"/>
    </source>
</evidence>
<dbReference type="Gene3D" id="3.80.10.10">
    <property type="entry name" value="Ribonuclease Inhibitor"/>
    <property type="match status" value="2"/>
</dbReference>
<dbReference type="InterPro" id="IPR050836">
    <property type="entry name" value="SDS22/Internalin_LRR"/>
</dbReference>
<keyword evidence="5" id="KW-1185">Reference proteome</keyword>
<dbReference type="Proteomes" id="UP001642409">
    <property type="component" value="Unassembled WGS sequence"/>
</dbReference>
<dbReference type="SUPFAM" id="SSF52058">
    <property type="entry name" value="L domain-like"/>
    <property type="match status" value="1"/>
</dbReference>
<keyword evidence="2" id="KW-0677">Repeat</keyword>
<dbReference type="InterPro" id="IPR032675">
    <property type="entry name" value="LRR_dom_sf"/>
</dbReference>
<evidence type="ECO:0000313" key="3">
    <source>
        <dbReference type="EMBL" id="CAI9978642.1"/>
    </source>
</evidence>
<gene>
    <name evidence="3" type="ORF">HINF_LOCUS66287</name>
    <name evidence="4" type="ORF">HINF_LOCUS8052</name>
</gene>